<evidence type="ECO:0000313" key="2">
    <source>
        <dbReference type="Proteomes" id="UP000461595"/>
    </source>
</evidence>
<dbReference type="Proteomes" id="UP000461595">
    <property type="component" value="Unassembled WGS sequence"/>
</dbReference>
<reference evidence="1 2" key="1">
    <citation type="submission" date="2019-12" db="EMBL/GenBank/DDBJ databases">
        <title>Microbes associate with the intestines of laboratory mice.</title>
        <authorList>
            <person name="Navarre W."/>
            <person name="Wong E."/>
        </authorList>
    </citation>
    <scope>NUCLEOTIDE SEQUENCE [LARGE SCALE GENOMIC DNA]</scope>
    <source>
        <strain evidence="1 2">NM51_B2-22</strain>
    </source>
</reference>
<dbReference type="EMBL" id="WSRS01000008">
    <property type="protein sequence ID" value="MVX58366.1"/>
    <property type="molecule type" value="Genomic_DNA"/>
</dbReference>
<comment type="caution">
    <text evidence="1">The sequence shown here is derived from an EMBL/GenBank/DDBJ whole genome shotgun (WGS) entry which is preliminary data.</text>
</comment>
<sequence length="108" mass="12392">MNVYVVEYSTCVEIDYPLYSGKRERQSCTVGVFSSRLKAKRAIVTFVESFGICDVIKLSDLDLESLVVEDYTKTIVVHKKQFLDQNSDGTVKSYRHEAIKIAKYKLNE</sequence>
<accession>A0A7X3G767</accession>
<gene>
    <name evidence="1" type="ORF">E5983_01690</name>
</gene>
<organism evidence="1 2">
    <name type="scientific">Streptococcus danieliae</name>
    <dbReference type="NCBI Taxonomy" id="747656"/>
    <lineage>
        <taxon>Bacteria</taxon>
        <taxon>Bacillati</taxon>
        <taxon>Bacillota</taxon>
        <taxon>Bacilli</taxon>
        <taxon>Lactobacillales</taxon>
        <taxon>Streptococcaceae</taxon>
        <taxon>Streptococcus</taxon>
    </lineage>
</organism>
<evidence type="ECO:0000313" key="1">
    <source>
        <dbReference type="EMBL" id="MVX58366.1"/>
    </source>
</evidence>
<dbReference type="OrthoDB" id="1680616at2"/>
<name>A0A7X3G767_9STRE</name>
<proteinExistence type="predicted"/>
<protein>
    <submittedName>
        <fullName evidence="1">Uncharacterized protein</fullName>
    </submittedName>
</protein>
<dbReference type="RefSeq" id="WP_160332191.1">
    <property type="nucleotide sequence ID" value="NZ_WSRS01000008.1"/>
</dbReference>
<dbReference type="AlphaFoldDB" id="A0A7X3G767"/>